<gene>
    <name evidence="3" type="ORF">EV189_1405</name>
</gene>
<organism evidence="3 4">
    <name type="scientific">Motilibacter rhizosphaerae</name>
    <dbReference type="NCBI Taxonomy" id="598652"/>
    <lineage>
        <taxon>Bacteria</taxon>
        <taxon>Bacillati</taxon>
        <taxon>Actinomycetota</taxon>
        <taxon>Actinomycetes</taxon>
        <taxon>Motilibacterales</taxon>
        <taxon>Motilibacteraceae</taxon>
        <taxon>Motilibacter</taxon>
    </lineage>
</organism>
<dbReference type="AlphaFoldDB" id="A0A4Q7NRE5"/>
<keyword evidence="4" id="KW-1185">Reference proteome</keyword>
<dbReference type="InterPro" id="IPR036390">
    <property type="entry name" value="WH_DNA-bd_sf"/>
</dbReference>
<name>A0A4Q7NRE5_9ACTN</name>
<dbReference type="GO" id="GO:0006950">
    <property type="term" value="P:response to stress"/>
    <property type="evidence" value="ECO:0007669"/>
    <property type="project" value="TreeGrafter"/>
</dbReference>
<dbReference type="PRINTS" id="PR00598">
    <property type="entry name" value="HTHMARR"/>
</dbReference>
<feature type="domain" description="HTH marR-type" evidence="2">
    <location>
        <begin position="7"/>
        <end position="138"/>
    </location>
</feature>
<dbReference type="OrthoDB" id="4462574at2"/>
<dbReference type="GO" id="GO:0003700">
    <property type="term" value="F:DNA-binding transcription factor activity"/>
    <property type="evidence" value="ECO:0007669"/>
    <property type="project" value="InterPro"/>
</dbReference>
<reference evidence="3 4" key="1">
    <citation type="submission" date="2019-02" db="EMBL/GenBank/DDBJ databases">
        <title>Genomic Encyclopedia of Type Strains, Phase IV (KMG-IV): sequencing the most valuable type-strain genomes for metagenomic binning, comparative biology and taxonomic classification.</title>
        <authorList>
            <person name="Goeker M."/>
        </authorList>
    </citation>
    <scope>NUCLEOTIDE SEQUENCE [LARGE SCALE GENOMIC DNA]</scope>
    <source>
        <strain evidence="3 4">DSM 45622</strain>
    </source>
</reference>
<evidence type="ECO:0000313" key="4">
    <source>
        <dbReference type="Proteomes" id="UP000293638"/>
    </source>
</evidence>
<evidence type="ECO:0000313" key="3">
    <source>
        <dbReference type="EMBL" id="RZS89636.1"/>
    </source>
</evidence>
<dbReference type="CDD" id="cd00093">
    <property type="entry name" value="HTH_XRE"/>
    <property type="match status" value="1"/>
</dbReference>
<feature type="domain" description="HTH cro/C1-type" evidence="1">
    <location>
        <begin position="42"/>
        <end position="67"/>
    </location>
</feature>
<dbReference type="InterPro" id="IPR001387">
    <property type="entry name" value="Cro/C1-type_HTH"/>
</dbReference>
<dbReference type="InterPro" id="IPR039422">
    <property type="entry name" value="MarR/SlyA-like"/>
</dbReference>
<dbReference type="PROSITE" id="PS50943">
    <property type="entry name" value="HTH_CROC1"/>
    <property type="match status" value="1"/>
</dbReference>
<dbReference type="EMBL" id="SGXD01000002">
    <property type="protein sequence ID" value="RZS89636.1"/>
    <property type="molecule type" value="Genomic_DNA"/>
</dbReference>
<dbReference type="GO" id="GO:0003677">
    <property type="term" value="F:DNA binding"/>
    <property type="evidence" value="ECO:0007669"/>
    <property type="project" value="UniProtKB-KW"/>
</dbReference>
<dbReference type="SMART" id="SM00347">
    <property type="entry name" value="HTH_MARR"/>
    <property type="match status" value="1"/>
</dbReference>
<evidence type="ECO:0000259" key="2">
    <source>
        <dbReference type="PROSITE" id="PS50995"/>
    </source>
</evidence>
<dbReference type="Pfam" id="PF12802">
    <property type="entry name" value="MarR_2"/>
    <property type="match status" value="1"/>
</dbReference>
<dbReference type="InterPro" id="IPR036388">
    <property type="entry name" value="WH-like_DNA-bd_sf"/>
</dbReference>
<dbReference type="Proteomes" id="UP000293638">
    <property type="component" value="Unassembled WGS sequence"/>
</dbReference>
<dbReference type="SUPFAM" id="SSF46785">
    <property type="entry name" value="Winged helix' DNA-binding domain"/>
    <property type="match status" value="1"/>
</dbReference>
<sequence>MPSSSRRPGIAFLLAQLGADATGRFADALAPAGITPPVAGVLRLLRVEAGMSQQDLARRLGVAPSRVVAVVDELEERGWVARTRGSDRRTNALALTPAGEEAFGRVAAVAAGHERAVTEGLAAAEREQLLALLERLAALRGLVPGVHPGYRRP</sequence>
<protein>
    <submittedName>
        <fullName evidence="3">DNA-binding MarR family transcriptional regulator</fullName>
    </submittedName>
</protein>
<dbReference type="InterPro" id="IPR000835">
    <property type="entry name" value="HTH_MarR-typ"/>
</dbReference>
<evidence type="ECO:0000259" key="1">
    <source>
        <dbReference type="PROSITE" id="PS50943"/>
    </source>
</evidence>
<dbReference type="RefSeq" id="WP_130492216.1">
    <property type="nucleotide sequence ID" value="NZ_SGXD01000002.1"/>
</dbReference>
<proteinExistence type="predicted"/>
<dbReference type="PANTHER" id="PTHR33164:SF43">
    <property type="entry name" value="HTH-TYPE TRANSCRIPTIONAL REPRESSOR YETL"/>
    <property type="match status" value="1"/>
</dbReference>
<dbReference type="Gene3D" id="1.10.10.10">
    <property type="entry name" value="Winged helix-like DNA-binding domain superfamily/Winged helix DNA-binding domain"/>
    <property type="match status" value="1"/>
</dbReference>
<keyword evidence="3" id="KW-0238">DNA-binding</keyword>
<dbReference type="PANTHER" id="PTHR33164">
    <property type="entry name" value="TRANSCRIPTIONAL REGULATOR, MARR FAMILY"/>
    <property type="match status" value="1"/>
</dbReference>
<accession>A0A4Q7NRE5</accession>
<dbReference type="PROSITE" id="PS50995">
    <property type="entry name" value="HTH_MARR_2"/>
    <property type="match status" value="1"/>
</dbReference>
<comment type="caution">
    <text evidence="3">The sequence shown here is derived from an EMBL/GenBank/DDBJ whole genome shotgun (WGS) entry which is preliminary data.</text>
</comment>